<proteinExistence type="predicted"/>
<reference evidence="2" key="1">
    <citation type="submission" date="2016-10" db="EMBL/GenBank/DDBJ databases">
        <authorList>
            <person name="Varghese N."/>
            <person name="Submissions S."/>
        </authorList>
    </citation>
    <scope>NUCLEOTIDE SEQUENCE [LARGE SCALE GENOMIC DNA]</scope>
    <source>
        <strain evidence="2">DSM 44718</strain>
    </source>
</reference>
<organism evidence="1 2">
    <name type="scientific">Asanoa ishikariensis</name>
    <dbReference type="NCBI Taxonomy" id="137265"/>
    <lineage>
        <taxon>Bacteria</taxon>
        <taxon>Bacillati</taxon>
        <taxon>Actinomycetota</taxon>
        <taxon>Actinomycetes</taxon>
        <taxon>Micromonosporales</taxon>
        <taxon>Micromonosporaceae</taxon>
        <taxon>Asanoa</taxon>
    </lineage>
</organism>
<protein>
    <submittedName>
        <fullName evidence="1">Uncharacterized protein</fullName>
    </submittedName>
</protein>
<dbReference type="AlphaFoldDB" id="A0A1H3TSX5"/>
<sequence length="149" mass="15061">MRRWGLPLVALAAVACVGCGSGDGISTVRSDPTLLVHGVQGRSDDAQIDGYVRYLDDADCFVIEAAAGGGRNVAVWPPGTTVWMDGVAVAGVDVPDRDPIAIGSRLTGGGGYANPDTTDLDPPEVAADCLSGGGEFALIHAISTVTPPG</sequence>
<dbReference type="EMBL" id="FNQB01000003">
    <property type="protein sequence ID" value="SDZ53314.1"/>
    <property type="molecule type" value="Genomic_DNA"/>
</dbReference>
<keyword evidence="2" id="KW-1185">Reference proteome</keyword>
<dbReference type="PROSITE" id="PS51257">
    <property type="entry name" value="PROKAR_LIPOPROTEIN"/>
    <property type="match status" value="1"/>
</dbReference>
<dbReference type="Proteomes" id="UP000199632">
    <property type="component" value="Unassembled WGS sequence"/>
</dbReference>
<name>A0A1H3TSX5_9ACTN</name>
<evidence type="ECO:0000313" key="2">
    <source>
        <dbReference type="Proteomes" id="UP000199632"/>
    </source>
</evidence>
<accession>A0A1H3TSX5</accession>
<gene>
    <name evidence="1" type="ORF">SAMN05421684_6328</name>
</gene>
<evidence type="ECO:0000313" key="1">
    <source>
        <dbReference type="EMBL" id="SDZ53314.1"/>
    </source>
</evidence>